<comment type="caution">
    <text evidence="1">The sequence shown here is derived from an EMBL/GenBank/DDBJ whole genome shotgun (WGS) entry which is preliminary data.</text>
</comment>
<evidence type="ECO:0000313" key="2">
    <source>
        <dbReference type="Proteomes" id="UP001055072"/>
    </source>
</evidence>
<protein>
    <submittedName>
        <fullName evidence="1">Uncharacterized protein</fullName>
    </submittedName>
</protein>
<accession>A0ACB8UJ67</accession>
<name>A0ACB8UJ67_9APHY</name>
<keyword evidence="2" id="KW-1185">Reference proteome</keyword>
<sequence length="465" mass="50093">MALRPSLPATSSDFALHSSSTSSSTSNADEFNPLLMRFRRPSLLAPPRASFYSESRIHSPLVDSSFTIPMSRRYTTSSTASGEESESDKEKMWTDSPSSGSSGANTPSLAAPIAFTDKDKSNSSLDSDTSMKSIQSDPISSPGTVGSVKTARPRSPSPPSRVPIADRDAAVPETPPPKARRRMSHPIRNPRILNLLADSHPEDSEVKSEAQFQRFVASFSESPPQHKIPRAPSDRGRYPEEAGLEEPTREDTSSDDEDEFGFSQPFSYTGTSEPINISKTITPAHSVYGDDTGMSESPGYTAMDIDMQPASVCGSPKLNTSSWRYTPPPTSSSAVRSAKRKLEDRYDPYPSAKRRAVSPSVSYLRETLNHTPRTPGNGGRITIPLPHPIAIPVGPSSSTSSPVVTPSAVNGPRSMSWTAQSVLSSPTLRAQMGLASPVLRPMMRRREEGREVEGAGDGVNGLSLE</sequence>
<evidence type="ECO:0000313" key="1">
    <source>
        <dbReference type="EMBL" id="KAI0094313.1"/>
    </source>
</evidence>
<gene>
    <name evidence="1" type="ORF">BDY19DRAFT_988170</name>
</gene>
<organism evidence="1 2">
    <name type="scientific">Irpex rosettiformis</name>
    <dbReference type="NCBI Taxonomy" id="378272"/>
    <lineage>
        <taxon>Eukaryota</taxon>
        <taxon>Fungi</taxon>
        <taxon>Dikarya</taxon>
        <taxon>Basidiomycota</taxon>
        <taxon>Agaricomycotina</taxon>
        <taxon>Agaricomycetes</taxon>
        <taxon>Polyporales</taxon>
        <taxon>Irpicaceae</taxon>
        <taxon>Irpex</taxon>
    </lineage>
</organism>
<dbReference type="Proteomes" id="UP001055072">
    <property type="component" value="Unassembled WGS sequence"/>
</dbReference>
<reference evidence="1" key="1">
    <citation type="journal article" date="2021" name="Environ. Microbiol.">
        <title>Gene family expansions and transcriptome signatures uncover fungal adaptations to wood decay.</title>
        <authorList>
            <person name="Hage H."/>
            <person name="Miyauchi S."/>
            <person name="Viragh M."/>
            <person name="Drula E."/>
            <person name="Min B."/>
            <person name="Chaduli D."/>
            <person name="Navarro D."/>
            <person name="Favel A."/>
            <person name="Norest M."/>
            <person name="Lesage-Meessen L."/>
            <person name="Balint B."/>
            <person name="Merenyi Z."/>
            <person name="de Eugenio L."/>
            <person name="Morin E."/>
            <person name="Martinez A.T."/>
            <person name="Baldrian P."/>
            <person name="Stursova M."/>
            <person name="Martinez M.J."/>
            <person name="Novotny C."/>
            <person name="Magnuson J.K."/>
            <person name="Spatafora J.W."/>
            <person name="Maurice S."/>
            <person name="Pangilinan J."/>
            <person name="Andreopoulos W."/>
            <person name="LaButti K."/>
            <person name="Hundley H."/>
            <person name="Na H."/>
            <person name="Kuo A."/>
            <person name="Barry K."/>
            <person name="Lipzen A."/>
            <person name="Henrissat B."/>
            <person name="Riley R."/>
            <person name="Ahrendt S."/>
            <person name="Nagy L.G."/>
            <person name="Grigoriev I.V."/>
            <person name="Martin F."/>
            <person name="Rosso M.N."/>
        </authorList>
    </citation>
    <scope>NUCLEOTIDE SEQUENCE</scope>
    <source>
        <strain evidence="1">CBS 384.51</strain>
    </source>
</reference>
<dbReference type="EMBL" id="MU274900">
    <property type="protein sequence ID" value="KAI0094313.1"/>
    <property type="molecule type" value="Genomic_DNA"/>
</dbReference>
<proteinExistence type="predicted"/>